<dbReference type="EMBL" id="UINC01042796">
    <property type="protein sequence ID" value="SVB45913.1"/>
    <property type="molecule type" value="Genomic_DNA"/>
</dbReference>
<dbReference type="InterPro" id="IPR036188">
    <property type="entry name" value="FAD/NAD-bd_sf"/>
</dbReference>
<feature type="non-terminal residue" evidence="3">
    <location>
        <position position="541"/>
    </location>
</feature>
<dbReference type="InterPro" id="IPR051691">
    <property type="entry name" value="Metab_Enz_Cyan_OpOx_G3PDH"/>
</dbReference>
<dbReference type="Gene3D" id="3.50.50.60">
    <property type="entry name" value="FAD/NAD(P)-binding domain"/>
    <property type="match status" value="1"/>
</dbReference>
<feature type="domain" description="FAD/NAD(P)-binding" evidence="2">
    <location>
        <begin position="169"/>
        <end position="386"/>
    </location>
</feature>
<name>A0A382E7E9_9ZZZZ</name>
<dbReference type="Pfam" id="PF07992">
    <property type="entry name" value="Pyr_redox_2"/>
    <property type="match status" value="1"/>
</dbReference>
<gene>
    <name evidence="3" type="ORF">METZ01_LOCUS198767</name>
</gene>
<dbReference type="PRINTS" id="PR00368">
    <property type="entry name" value="FADPNR"/>
</dbReference>
<organism evidence="3">
    <name type="scientific">marine metagenome</name>
    <dbReference type="NCBI Taxonomy" id="408172"/>
    <lineage>
        <taxon>unclassified sequences</taxon>
        <taxon>metagenomes</taxon>
        <taxon>ecological metagenomes</taxon>
    </lineage>
</organism>
<proteinExistence type="predicted"/>
<dbReference type="SUPFAM" id="SSF51905">
    <property type="entry name" value="FAD/NAD(P)-binding domain"/>
    <property type="match status" value="1"/>
</dbReference>
<dbReference type="InterPro" id="IPR042204">
    <property type="entry name" value="2Fe-2S-bd_N"/>
</dbReference>
<protein>
    <recommendedName>
        <fullName evidence="2">FAD/NAD(P)-binding domain-containing protein</fullName>
    </recommendedName>
</protein>
<dbReference type="PANTHER" id="PTHR42949:SF3">
    <property type="entry name" value="ANAEROBIC GLYCEROL-3-PHOSPHATE DEHYDROGENASE SUBUNIT B"/>
    <property type="match status" value="1"/>
</dbReference>
<accession>A0A382E7E9</accession>
<dbReference type="Gene3D" id="3.10.20.440">
    <property type="entry name" value="2Fe-2S iron-sulphur cluster binding domain, sarcosine oxidase, alpha subunit, N-terminal domain"/>
    <property type="match status" value="1"/>
</dbReference>
<dbReference type="AlphaFoldDB" id="A0A382E7E9"/>
<dbReference type="Pfam" id="PF13510">
    <property type="entry name" value="Fer2_4"/>
    <property type="match status" value="1"/>
</dbReference>
<reference evidence="3" key="1">
    <citation type="submission" date="2018-05" db="EMBL/GenBank/DDBJ databases">
        <authorList>
            <person name="Lanie J.A."/>
            <person name="Ng W.-L."/>
            <person name="Kazmierczak K.M."/>
            <person name="Andrzejewski T.M."/>
            <person name="Davidsen T.M."/>
            <person name="Wayne K.J."/>
            <person name="Tettelin H."/>
            <person name="Glass J.I."/>
            <person name="Rusch D."/>
            <person name="Podicherti R."/>
            <person name="Tsui H.-C.T."/>
            <person name="Winkler M.E."/>
        </authorList>
    </citation>
    <scope>NUCLEOTIDE SEQUENCE</scope>
</reference>
<dbReference type="PANTHER" id="PTHR42949">
    <property type="entry name" value="ANAEROBIC GLYCEROL-3-PHOSPHATE DEHYDROGENASE SUBUNIT B"/>
    <property type="match status" value="1"/>
</dbReference>
<dbReference type="PRINTS" id="PR00469">
    <property type="entry name" value="PNDRDTASEII"/>
</dbReference>
<keyword evidence="1" id="KW-0560">Oxidoreductase</keyword>
<evidence type="ECO:0000313" key="3">
    <source>
        <dbReference type="EMBL" id="SVB45913.1"/>
    </source>
</evidence>
<sequence>MNTWRRPSGGRIDRSRPISFSFNGRRYLGYQGDTLASALVANGVRLIGRSFKYHRPRGIFGSGAEEPNALVQVGEGTRTVPNLKATQVELFEGLTARTINGWPNLHLDLYGISDKLGGLLPAGFYYKTFMWPRGWWGRYERHIRNAAGLGRAPIDADPDHYDKRDVHCDVMVVGAGPAGLMAALSAGRSGATVIIADEQSEFGGSLLSGTGTVSSQPLSSWLAGVVEALSAMPEVRLLPRSTVTGYYDHNFLVIDERRTDHLARPDPRVSRERLWRVRAGQVVLATGAIERGLVFADNDRPGVMLASAVRTYLNRYAALPGRRGAVLTNNDSAYEAALDMQAAGLDVTALIDIRQRPAEGLLERAREAGIPVYPGHAVCGVRSGFSGMTDVELCRLTASGDDVLAYKGSVPCQVLAMSGGWSPTVHLHCQSGAEARFDEKLGCFVPGDSVQRARSAGAAKGIFDLGGCLADGVEAGRMAASGAGIALAATDIPFTKKQEAMSIEPCWELPDGLPEGRGGKKFVDYQNDTLASDIRLAAREG</sequence>
<dbReference type="InterPro" id="IPR023753">
    <property type="entry name" value="FAD/NAD-binding_dom"/>
</dbReference>
<dbReference type="GO" id="GO:0016491">
    <property type="term" value="F:oxidoreductase activity"/>
    <property type="evidence" value="ECO:0007669"/>
    <property type="project" value="UniProtKB-KW"/>
</dbReference>
<evidence type="ECO:0000256" key="1">
    <source>
        <dbReference type="ARBA" id="ARBA00023002"/>
    </source>
</evidence>
<evidence type="ECO:0000259" key="2">
    <source>
        <dbReference type="Pfam" id="PF07992"/>
    </source>
</evidence>